<evidence type="ECO:0000313" key="13">
    <source>
        <dbReference type="EMBL" id="TCD67442.1"/>
    </source>
</evidence>
<feature type="region of interest" description="Disordered" evidence="10">
    <location>
        <begin position="99"/>
        <end position="173"/>
    </location>
</feature>
<reference evidence="13 14" key="1">
    <citation type="submission" date="2018-11" db="EMBL/GenBank/DDBJ databases">
        <title>Genome assembly of Steccherinum ochraceum LE-BIN_3174, the white-rot fungus of the Steccherinaceae family (The Residual Polyporoid clade, Polyporales, Basidiomycota).</title>
        <authorList>
            <person name="Fedorova T.V."/>
            <person name="Glazunova O.A."/>
            <person name="Landesman E.O."/>
            <person name="Moiseenko K.V."/>
            <person name="Psurtseva N.V."/>
            <person name="Savinova O.S."/>
            <person name="Shakhova N.V."/>
            <person name="Tyazhelova T.V."/>
            <person name="Vasina D.V."/>
        </authorList>
    </citation>
    <scope>NUCLEOTIDE SEQUENCE [LARGE SCALE GENOMIC DNA]</scope>
    <source>
        <strain evidence="13 14">LE-BIN_3174</strain>
    </source>
</reference>
<dbReference type="GO" id="GO:0032012">
    <property type="term" value="P:regulation of ARF protein signal transduction"/>
    <property type="evidence" value="ECO:0007669"/>
    <property type="project" value="InterPro"/>
</dbReference>
<dbReference type="CDD" id="cd00202">
    <property type="entry name" value="ZnF_GATA"/>
    <property type="match status" value="1"/>
</dbReference>
<dbReference type="InterPro" id="IPR000904">
    <property type="entry name" value="Sec7_dom"/>
</dbReference>
<dbReference type="Pfam" id="PF00320">
    <property type="entry name" value="GATA"/>
    <property type="match status" value="1"/>
</dbReference>
<feature type="compositionally biased region" description="Polar residues" evidence="10">
    <location>
        <begin position="625"/>
        <end position="635"/>
    </location>
</feature>
<dbReference type="Gene3D" id="3.30.50.10">
    <property type="entry name" value="Erythroid Transcription Factor GATA-1, subunit A"/>
    <property type="match status" value="1"/>
</dbReference>
<feature type="region of interest" description="Disordered" evidence="10">
    <location>
        <begin position="1826"/>
        <end position="1858"/>
    </location>
</feature>
<keyword evidence="3 8" id="KW-0863">Zinc-finger</keyword>
<dbReference type="InterPro" id="IPR000679">
    <property type="entry name" value="Znf_GATA"/>
</dbReference>
<organism evidence="13 14">
    <name type="scientific">Steccherinum ochraceum</name>
    <dbReference type="NCBI Taxonomy" id="92696"/>
    <lineage>
        <taxon>Eukaryota</taxon>
        <taxon>Fungi</taxon>
        <taxon>Dikarya</taxon>
        <taxon>Basidiomycota</taxon>
        <taxon>Agaricomycotina</taxon>
        <taxon>Agaricomycetes</taxon>
        <taxon>Polyporales</taxon>
        <taxon>Steccherinaceae</taxon>
        <taxon>Steccherinum</taxon>
    </lineage>
</organism>
<dbReference type="GO" id="GO:0005634">
    <property type="term" value="C:nucleus"/>
    <property type="evidence" value="ECO:0007669"/>
    <property type="project" value="UniProtKB-SubCell"/>
</dbReference>
<evidence type="ECO:0000256" key="8">
    <source>
        <dbReference type="PROSITE-ProRule" id="PRU00094"/>
    </source>
</evidence>
<evidence type="ECO:0000256" key="3">
    <source>
        <dbReference type="ARBA" id="ARBA00022771"/>
    </source>
</evidence>
<dbReference type="SUPFAM" id="SSF48425">
    <property type="entry name" value="Sec7 domain"/>
    <property type="match status" value="1"/>
</dbReference>
<dbReference type="SMART" id="SM00401">
    <property type="entry name" value="ZnF_GATA"/>
    <property type="match status" value="1"/>
</dbReference>
<feature type="compositionally biased region" description="Polar residues" evidence="10">
    <location>
        <begin position="267"/>
        <end position="279"/>
    </location>
</feature>
<feature type="region of interest" description="Disordered" evidence="10">
    <location>
        <begin position="513"/>
        <end position="577"/>
    </location>
</feature>
<feature type="compositionally biased region" description="Basic and acidic residues" evidence="10">
    <location>
        <begin position="1798"/>
        <end position="1807"/>
    </location>
</feature>
<dbReference type="FunFam" id="3.30.50.10:FF:000007">
    <property type="entry name" value="Nitrogen regulatory AreA, N-terminal"/>
    <property type="match status" value="1"/>
</dbReference>
<feature type="region of interest" description="Disordered" evidence="10">
    <location>
        <begin position="1036"/>
        <end position="1413"/>
    </location>
</feature>
<comment type="caution">
    <text evidence="13">The sequence shown here is derived from an EMBL/GenBank/DDBJ whole genome shotgun (WGS) entry which is preliminary data.</text>
</comment>
<keyword evidence="9" id="KW-0175">Coiled coil</keyword>
<feature type="region of interest" description="Disordered" evidence="10">
    <location>
        <begin position="1"/>
        <end position="72"/>
    </location>
</feature>
<feature type="compositionally biased region" description="Basic and acidic residues" evidence="10">
    <location>
        <begin position="1130"/>
        <end position="1141"/>
    </location>
</feature>
<keyword evidence="2" id="KW-0479">Metal-binding</keyword>
<protein>
    <recommendedName>
        <fullName evidence="15">SEC7 domain-containing protein</fullName>
    </recommendedName>
</protein>
<feature type="region of interest" description="Disordered" evidence="10">
    <location>
        <begin position="834"/>
        <end position="952"/>
    </location>
</feature>
<feature type="compositionally biased region" description="Polar residues" evidence="10">
    <location>
        <begin position="30"/>
        <end position="66"/>
    </location>
</feature>
<dbReference type="PRINTS" id="PR00619">
    <property type="entry name" value="GATAZNFINGER"/>
</dbReference>
<feature type="compositionally biased region" description="Polar residues" evidence="10">
    <location>
        <begin position="1454"/>
        <end position="1473"/>
    </location>
</feature>
<dbReference type="SMART" id="SM00222">
    <property type="entry name" value="Sec7"/>
    <property type="match status" value="1"/>
</dbReference>
<feature type="region of interest" description="Disordered" evidence="10">
    <location>
        <begin position="1499"/>
        <end position="1593"/>
    </location>
</feature>
<dbReference type="Pfam" id="PF08550">
    <property type="entry name" value="GATA_AreA"/>
    <property type="match status" value="1"/>
</dbReference>
<evidence type="ECO:0000256" key="10">
    <source>
        <dbReference type="SAM" id="MobiDB-lite"/>
    </source>
</evidence>
<comment type="subcellular location">
    <subcellularLocation>
        <location evidence="1">Nucleus</location>
    </subcellularLocation>
</comment>
<dbReference type="Pfam" id="PF15410">
    <property type="entry name" value="PH_9"/>
    <property type="match status" value="1"/>
</dbReference>
<dbReference type="PROSITE" id="PS00344">
    <property type="entry name" value="GATA_ZN_FINGER_1"/>
    <property type="match status" value="1"/>
</dbReference>
<evidence type="ECO:0000256" key="6">
    <source>
        <dbReference type="ARBA" id="ARBA00023163"/>
    </source>
</evidence>
<dbReference type="Pfam" id="PF01369">
    <property type="entry name" value="Sec7"/>
    <property type="match status" value="1"/>
</dbReference>
<gene>
    <name evidence="13" type="ORF">EIP91_012359</name>
</gene>
<feature type="compositionally biased region" description="Polar residues" evidence="10">
    <location>
        <begin position="1831"/>
        <end position="1858"/>
    </location>
</feature>
<dbReference type="InterPro" id="IPR035999">
    <property type="entry name" value="Sec7_dom_sf"/>
</dbReference>
<dbReference type="InterPro" id="IPR013088">
    <property type="entry name" value="Znf_NHR/GATA"/>
</dbReference>
<dbReference type="InterPro" id="IPR001849">
    <property type="entry name" value="PH_domain"/>
</dbReference>
<evidence type="ECO:0000256" key="9">
    <source>
        <dbReference type="SAM" id="Coils"/>
    </source>
</evidence>
<keyword evidence="14" id="KW-1185">Reference proteome</keyword>
<dbReference type="InterPro" id="IPR013860">
    <property type="entry name" value="AreA_GATA"/>
</dbReference>
<feature type="compositionally biased region" description="Basic and acidic residues" evidence="10">
    <location>
        <begin position="468"/>
        <end position="477"/>
    </location>
</feature>
<evidence type="ECO:0000256" key="5">
    <source>
        <dbReference type="ARBA" id="ARBA00023015"/>
    </source>
</evidence>
<dbReference type="GO" id="GO:0005085">
    <property type="term" value="F:guanyl-nucleotide exchange factor activity"/>
    <property type="evidence" value="ECO:0007669"/>
    <property type="project" value="InterPro"/>
</dbReference>
<sequence length="2398" mass="258899">MSAQASSSTTPLERSPHPSSVSNSTASSPWLQQLSLSNAGQPQSLPYTMQSSLSSGSRLNDGSSHNGALPSNDWSNVFSSPLDPSTFAALAASGVLGPPTPGIPSSLPTARVPRPPAEFGMNPRTHGSTSKDMGRSAHGANMSAPWPNSMLPPFSTTPPPPPQRGSIPQVHPHLANGPYIKRRSPVDAMINNPLQGIDVDAIARDRSGSLTQQLYGQHMSSSALHTTIAPSRSEVHGHYAPHSSLDFGSHLPHTERTHPGLHPSLWMSPTSTAASSPQFTEAPFQPINRISIPSHPSGADSSTTSAPSNSLFSGNGNANSTAPTSASSPKSDSRYSELFATDLFASRSPPMEHAAVSTFASPLRTGSPDLKNVALSGDEADPEKMAKEDPLATQVWKMYARTKATLPHAQRMENLTWRMMALALKKKKEDEERGKSEDLKSPREEKAPDRPDASSARPPGGESTEAGETERGRTIDKGKARVQVVGFDGANADDLEETDEVAMDWRAISRSRSRVPMDWRPSSRSRSRPPLSGIATDHTNHFKFPTSDSPPKSGIASSPSIPIPTTGRRSPSLSKQSALTSVFESAAEESLPRFPSHMQAFSALNSPVGHPASLPSLGLRGPPRSSMSTAPSPEQRTFPKHVRKTSFDHTVAREGIFTGVSGRHQVNGKPLSPESIIGTKRRADAPHAESMLRGDPPNVDTAAGPALDMHDMERSSPFPSSSFNFSFPSYDNFFDLNGAAGSLHGPLSQSLGHTPKDNMGFHESMRPSFIGPYSSVGSNEGLSAAAVAASAAVAEGYAQLNVANLPGLDDPNLDFHHLMGMVYPSLDGSVNLNSNPYTHVDPTQIQPFDHNDGPFHPSPSSDEWGNGVNSSSNASPEPYNTSNASTPPSIEGGPSIAVGNRGPANRKIASTRRISESTGVRSAMNQRKSTTPETAPGNSTQLKSEDGDQPPTVCTNCQTTNTPLWRRDPEGQPLCNACGLFYKLHGVVRPLSLKTDVIKKRNRASDFEQALRGEGTVLLKESLDVDTLGVWNQTQSSISSPFASPSPPPKTPHTGFQPATPTIVPPTPSPNSRAPGPSSSSRAQDPVPDSPEIFYDAEDTELQTKRRSMYRAPGTASSPDLATLLRKARTKENNAEKDARAGHPSLSPLTPNRLHVDDTVTKASRQRPSNGLSSPQSATSPRMGSPLTRGKSKPDLGISPSTSSVNSPDWVLTSPRSMSSIKDKALKSSVRAKTTAFFGKMLGTSSTRERSRTITSSNSGSSYSAPSVYDTFPPPVPPLPSKDSRESQQRPSASSDANDVFSTDTVRRPSDVQKPLPVIVNDDDDDCDGESEDEVVDHSIVVIKERNRTPSPTSTVTHDSSKRMPVAPAVRRKRRSMSVSDAELKRAMTAASAFNNAPKRRSGEAKRSEDSSGWVSAISGMITDFKGDTSQLDLDLRDPATPARRAAYRAQSGRHASSSSTDVNRSSKATSPLQAERALTLNLQPSSGTDETVLNAVLTSPAPSASSPDDPIVPPRTSSLQNSPMRSFSGGSTGSGQPRPSGLRYGPRSPPNRSSANFPPVTPPTRSANRLRAQHRSTASSSEPSLIPNRRDDGRVHSLIGASSQQDLTTNDILLRFAAAHRSPSKNEEISDIGTRGKELATRCWDEDAEFLAKDKIAEWLGGQSPINKVALRHYMDFFDFSGLRLDMAFRRLCAKLFLKAETQQVDRILDEFGRRFWDCNPTSIFGSASVVHAVSYSLLLLNTDLHVAELTNRMSRAQFVRNTITAIQMQLQSPRSGSLADVSPDDWSSLRGGSEASDGRTRLHRSDSITSWNSVTREGLMSTLGALHPSTGQLSSPSPMDTPLQTPSSHTPINESKVSVVSSGQESKQESIAPVVHDKNWEVEMESMLKEMYTAVKNQQILQPLGSVTGARSSTSSLSPHGTVLRSRSLRGAQQDRLTNLKRGSIRGLQSILNQHAGNSPYGYDGRASPSPSFSTSHEGLHGSTMSILAPTLGFASNLSHTIIRETREDDQHSIKSDQTMSTNISIADEELALLGPPWAKEGMLCRKQYWESTGKRAKSKAWMDVFVVIQKGELSMFIFGDHGAGGGGVVGGGNWLENAEPVGILILAHSLAHALPPPGYNRQRPHCMVLTLSNGGVYFFQAGTEELVNEWVSTCNYWAARQSKEPLAGGVSNMEYGWNRVVDPLTRVRSMSEDGFSIQDTESDAVSVRSSRSKHSKTNFPATMRADKSPWHDRTFINDWKPPMPPSVPSNHDEEGQLDALKKHVASLKRELQEHNDLRKPMIKLYPARSSNAAKAQGNWEKRSQYLLTEIVKYESYIDSLQSAMALRLKKRGEKALERALDVEAEPSVAKKHKGKHRHHDTIEEGEEPPPSAGLSSSPLHSHRREVAEADEDDDI</sequence>
<dbReference type="Gene3D" id="2.30.29.30">
    <property type="entry name" value="Pleckstrin-homology domain (PH domain)/Phosphotyrosine-binding domain (PTB)"/>
    <property type="match status" value="1"/>
</dbReference>
<keyword evidence="7" id="KW-0539">Nucleus</keyword>
<dbReference type="GO" id="GO:0000981">
    <property type="term" value="F:DNA-binding transcription factor activity, RNA polymerase II-specific"/>
    <property type="evidence" value="ECO:0007669"/>
    <property type="project" value="TreeGrafter"/>
</dbReference>
<feature type="compositionally biased region" description="Polar residues" evidence="10">
    <location>
        <begin position="1"/>
        <end position="12"/>
    </location>
</feature>
<name>A0A4R0RJY3_9APHY</name>
<feature type="compositionally biased region" description="Basic and acidic residues" evidence="10">
    <location>
        <begin position="1401"/>
        <end position="1410"/>
    </location>
</feature>
<dbReference type="EMBL" id="RWJN01000097">
    <property type="protein sequence ID" value="TCD67442.1"/>
    <property type="molecule type" value="Genomic_DNA"/>
</dbReference>
<feature type="compositionally biased region" description="Basic residues" evidence="10">
    <location>
        <begin position="2352"/>
        <end position="2362"/>
    </location>
</feature>
<dbReference type="SUPFAM" id="SSF57716">
    <property type="entry name" value="Glucocorticoid receptor-like (DNA-binding domain)"/>
    <property type="match status" value="1"/>
</dbReference>
<feature type="domain" description="SEC7" evidence="12">
    <location>
        <begin position="1567"/>
        <end position="1764"/>
    </location>
</feature>
<feature type="compositionally biased region" description="Polar residues" evidence="10">
    <location>
        <begin position="858"/>
        <end position="888"/>
    </location>
</feature>
<feature type="compositionally biased region" description="Low complexity" evidence="10">
    <location>
        <begin position="1070"/>
        <end position="1083"/>
    </location>
</feature>
<keyword evidence="5" id="KW-0805">Transcription regulation</keyword>
<feature type="region of interest" description="Disordered" evidence="10">
    <location>
        <begin position="1776"/>
        <end position="1807"/>
    </location>
</feature>
<accession>A0A4R0RJY3</accession>
<dbReference type="InterPro" id="IPR011993">
    <property type="entry name" value="PH-like_dom_sf"/>
</dbReference>
<dbReference type="PANTHER" id="PTHR10071">
    <property type="entry name" value="TRANSCRIPTION FACTOR GATA FAMILY MEMBER"/>
    <property type="match status" value="1"/>
</dbReference>
<evidence type="ECO:0000256" key="7">
    <source>
        <dbReference type="ARBA" id="ARBA00023242"/>
    </source>
</evidence>
<feature type="coiled-coil region" evidence="9">
    <location>
        <begin position="2253"/>
        <end position="2280"/>
    </location>
</feature>
<feature type="compositionally biased region" description="Low complexity" evidence="10">
    <location>
        <begin position="317"/>
        <end position="329"/>
    </location>
</feature>
<dbReference type="GO" id="GO:0000122">
    <property type="term" value="P:negative regulation of transcription by RNA polymerase II"/>
    <property type="evidence" value="ECO:0007669"/>
    <property type="project" value="TreeGrafter"/>
</dbReference>
<dbReference type="SMART" id="SM00233">
    <property type="entry name" value="PH"/>
    <property type="match status" value="1"/>
</dbReference>
<evidence type="ECO:0000259" key="12">
    <source>
        <dbReference type="PROSITE" id="PS50190"/>
    </source>
</evidence>
<feature type="region of interest" description="Disordered" evidence="10">
    <location>
        <begin position="251"/>
        <end position="333"/>
    </location>
</feature>
<evidence type="ECO:0000259" key="11">
    <source>
        <dbReference type="PROSITE" id="PS50114"/>
    </source>
</evidence>
<evidence type="ECO:0008006" key="15">
    <source>
        <dbReference type="Google" id="ProtNLM"/>
    </source>
</evidence>
<evidence type="ECO:0000256" key="1">
    <source>
        <dbReference type="ARBA" id="ARBA00004123"/>
    </source>
</evidence>
<feature type="domain" description="GATA-type" evidence="11">
    <location>
        <begin position="948"/>
        <end position="1001"/>
    </location>
</feature>
<feature type="region of interest" description="Disordered" evidence="10">
    <location>
        <begin position="426"/>
        <end position="477"/>
    </location>
</feature>
<dbReference type="GO" id="GO:0008270">
    <property type="term" value="F:zinc ion binding"/>
    <property type="evidence" value="ECO:0007669"/>
    <property type="project" value="UniProtKB-KW"/>
</dbReference>
<dbReference type="Proteomes" id="UP000292702">
    <property type="component" value="Unassembled WGS sequence"/>
</dbReference>
<feature type="compositionally biased region" description="Low complexity" evidence="10">
    <location>
        <begin position="520"/>
        <end position="530"/>
    </location>
</feature>
<keyword evidence="6" id="KW-0804">Transcription</keyword>
<dbReference type="STRING" id="92696.A0A4R0RJY3"/>
<feature type="compositionally biased region" description="Low complexity" evidence="10">
    <location>
        <begin position="17"/>
        <end position="29"/>
    </location>
</feature>
<feature type="compositionally biased region" description="Basic and acidic residues" evidence="10">
    <location>
        <begin position="427"/>
        <end position="452"/>
    </location>
</feature>
<feature type="compositionally biased region" description="Polar residues" evidence="10">
    <location>
        <begin position="1161"/>
        <end position="1182"/>
    </location>
</feature>
<dbReference type="InterPro" id="IPR039355">
    <property type="entry name" value="Transcription_factor_GATA"/>
</dbReference>
<dbReference type="Gene3D" id="1.10.1000.11">
    <property type="entry name" value="Arf Nucleotide-binding Site Opener,domain 2"/>
    <property type="match status" value="1"/>
</dbReference>
<dbReference type="PROSITE" id="PS50190">
    <property type="entry name" value="SEC7"/>
    <property type="match status" value="1"/>
</dbReference>
<evidence type="ECO:0000256" key="4">
    <source>
        <dbReference type="ARBA" id="ARBA00022833"/>
    </source>
</evidence>
<feature type="compositionally biased region" description="Polar residues" evidence="10">
    <location>
        <begin position="916"/>
        <end position="942"/>
    </location>
</feature>
<feature type="compositionally biased region" description="Low complexity" evidence="10">
    <location>
        <begin position="1500"/>
        <end position="1510"/>
    </location>
</feature>
<keyword evidence="4" id="KW-0862">Zinc</keyword>
<dbReference type="OrthoDB" id="2157641at2759"/>
<dbReference type="GO" id="GO:0000978">
    <property type="term" value="F:RNA polymerase II cis-regulatory region sequence-specific DNA binding"/>
    <property type="evidence" value="ECO:0007669"/>
    <property type="project" value="TreeGrafter"/>
</dbReference>
<evidence type="ECO:0000256" key="2">
    <source>
        <dbReference type="ARBA" id="ARBA00022723"/>
    </source>
</evidence>
<feature type="region of interest" description="Disordered" evidence="10">
    <location>
        <begin position="612"/>
        <end position="638"/>
    </location>
</feature>
<feature type="compositionally biased region" description="Polar residues" evidence="10">
    <location>
        <begin position="1516"/>
        <end position="1538"/>
    </location>
</feature>
<feature type="region of interest" description="Disordered" evidence="10">
    <location>
        <begin position="2346"/>
        <end position="2398"/>
    </location>
</feature>
<feature type="region of interest" description="Disordered" evidence="10">
    <location>
        <begin position="1443"/>
        <end position="1474"/>
    </location>
</feature>
<feature type="compositionally biased region" description="Low complexity" evidence="10">
    <location>
        <begin position="549"/>
        <end position="564"/>
    </location>
</feature>
<dbReference type="GO" id="GO:0045944">
    <property type="term" value="P:positive regulation of transcription by RNA polymerase II"/>
    <property type="evidence" value="ECO:0007669"/>
    <property type="project" value="TreeGrafter"/>
</dbReference>
<feature type="compositionally biased region" description="Polar residues" evidence="10">
    <location>
        <begin position="567"/>
        <end position="577"/>
    </location>
</feature>
<dbReference type="InterPro" id="IPR023394">
    <property type="entry name" value="Sec7_C_sf"/>
</dbReference>
<feature type="compositionally biased region" description="Polar residues" evidence="10">
    <location>
        <begin position="1289"/>
        <end position="1304"/>
    </location>
</feature>
<feature type="compositionally biased region" description="Low complexity" evidence="10">
    <location>
        <begin position="1253"/>
        <end position="1267"/>
    </location>
</feature>
<feature type="compositionally biased region" description="Polar residues" evidence="10">
    <location>
        <begin position="1349"/>
        <end position="1358"/>
    </location>
</feature>
<feature type="compositionally biased region" description="Acidic residues" evidence="10">
    <location>
        <begin position="1321"/>
        <end position="1335"/>
    </location>
</feature>
<dbReference type="PANTHER" id="PTHR10071:SF281">
    <property type="entry name" value="BOX A-BINDING FACTOR-RELATED"/>
    <property type="match status" value="1"/>
</dbReference>
<feature type="compositionally biased region" description="Polar residues" evidence="10">
    <location>
        <begin position="834"/>
        <end position="846"/>
    </location>
</feature>
<dbReference type="InterPro" id="IPR041681">
    <property type="entry name" value="PH_9"/>
</dbReference>
<feature type="compositionally biased region" description="Polar residues" evidence="10">
    <location>
        <begin position="299"/>
        <end position="316"/>
    </location>
</feature>
<evidence type="ECO:0000313" key="14">
    <source>
        <dbReference type="Proteomes" id="UP000292702"/>
    </source>
</evidence>
<dbReference type="SUPFAM" id="SSF50729">
    <property type="entry name" value="PH domain-like"/>
    <property type="match status" value="1"/>
</dbReference>
<proteinExistence type="predicted"/>
<dbReference type="PROSITE" id="PS50114">
    <property type="entry name" value="GATA_ZN_FINGER_2"/>
    <property type="match status" value="1"/>
</dbReference>